<evidence type="ECO:0000313" key="2">
    <source>
        <dbReference type="EMBL" id="KAE9042592.1"/>
    </source>
</evidence>
<dbReference type="Proteomes" id="UP000429607">
    <property type="component" value="Unassembled WGS sequence"/>
</dbReference>
<keyword evidence="5" id="KW-1185">Reference proteome</keyword>
<evidence type="ECO:0000313" key="6">
    <source>
        <dbReference type="Proteomes" id="UP000435112"/>
    </source>
</evidence>
<comment type="caution">
    <text evidence="1">The sequence shown here is derived from an EMBL/GenBank/DDBJ whole genome shotgun (WGS) entry which is preliminary data.</text>
</comment>
<evidence type="ECO:0000313" key="1">
    <source>
        <dbReference type="EMBL" id="KAE8976971.1"/>
    </source>
</evidence>
<organism evidence="1 4">
    <name type="scientific">Phytophthora rubi</name>
    <dbReference type="NCBI Taxonomy" id="129364"/>
    <lineage>
        <taxon>Eukaryota</taxon>
        <taxon>Sar</taxon>
        <taxon>Stramenopiles</taxon>
        <taxon>Oomycota</taxon>
        <taxon>Peronosporomycetes</taxon>
        <taxon>Peronosporales</taxon>
        <taxon>Peronosporaceae</taxon>
        <taxon>Phytophthora</taxon>
    </lineage>
</organism>
<reference evidence="4 6" key="1">
    <citation type="submission" date="2018-09" db="EMBL/GenBank/DDBJ databases">
        <title>Genomic investigation of the strawberry pathogen Phytophthora fragariae indicates pathogenicity is determined by transcriptional variation in three key races.</title>
        <authorList>
            <person name="Adams T.M."/>
            <person name="Armitage A.D."/>
            <person name="Sobczyk M.K."/>
            <person name="Bates H.J."/>
            <person name="Dunwell J.M."/>
            <person name="Nellist C.F."/>
            <person name="Harrison R.J."/>
        </authorList>
    </citation>
    <scope>NUCLEOTIDE SEQUENCE [LARGE SCALE GENOMIC DNA]</scope>
    <source>
        <strain evidence="1 4">SCRP249</strain>
        <strain evidence="2 6">SCRP324</strain>
        <strain evidence="3 5">SCRP333</strain>
    </source>
</reference>
<dbReference type="EMBL" id="QXFT01003484">
    <property type="protein sequence ID" value="KAE9285367.1"/>
    <property type="molecule type" value="Genomic_DNA"/>
</dbReference>
<dbReference type="Proteomes" id="UP000434957">
    <property type="component" value="Unassembled WGS sequence"/>
</dbReference>
<gene>
    <name evidence="1" type="ORF">PR001_g25264</name>
    <name evidence="2" type="ORF">PR002_g3811</name>
    <name evidence="3" type="ORF">PR003_g26606</name>
</gene>
<evidence type="ECO:0000313" key="4">
    <source>
        <dbReference type="Proteomes" id="UP000429607"/>
    </source>
</evidence>
<proteinExistence type="predicted"/>
<dbReference type="EMBL" id="QXFU01000143">
    <property type="protein sequence ID" value="KAE9042592.1"/>
    <property type="molecule type" value="Genomic_DNA"/>
</dbReference>
<dbReference type="AlphaFoldDB" id="A0A6A3I4D7"/>
<dbReference type="EMBL" id="QXFV01003414">
    <property type="protein sequence ID" value="KAE8976971.1"/>
    <property type="molecule type" value="Genomic_DNA"/>
</dbReference>
<evidence type="ECO:0000313" key="3">
    <source>
        <dbReference type="EMBL" id="KAE9285367.1"/>
    </source>
</evidence>
<accession>A0A6A3I4D7</accession>
<evidence type="ECO:0000313" key="5">
    <source>
        <dbReference type="Proteomes" id="UP000434957"/>
    </source>
</evidence>
<protein>
    <submittedName>
        <fullName evidence="1">Uncharacterized protein</fullName>
    </submittedName>
</protein>
<dbReference type="Proteomes" id="UP000435112">
    <property type="component" value="Unassembled WGS sequence"/>
</dbReference>
<name>A0A6A3I4D7_9STRA</name>
<sequence>MDNKIRESRRNECGEDLMDAGINATATTIPMAMFAKPE</sequence>
<dbReference type="OrthoDB" id="10270934at2759"/>